<reference evidence="4" key="1">
    <citation type="submission" date="2024-06" db="EMBL/GenBank/DDBJ databases">
        <title>Draft genome sequence of Microbacterium sp. strain A8/3-1, isolated from Oxytropis tragacanthoides Fisch. ex DC. Root nodules in the Altai region of Russia.</title>
        <authorList>
            <person name="Sazanova A."/>
            <person name="Guro P."/>
            <person name="Kuznetsova I."/>
            <person name="Belimov A."/>
            <person name="Safronova V."/>
        </authorList>
    </citation>
    <scope>NUCLEOTIDE SEQUENCE</scope>
    <source>
        <strain evidence="4">A8/3-1</strain>
    </source>
</reference>
<name>A0AAU7VUH1_9MICO</name>
<evidence type="ECO:0000259" key="3">
    <source>
        <dbReference type="Pfam" id="PF00144"/>
    </source>
</evidence>
<dbReference type="InterPro" id="IPR050789">
    <property type="entry name" value="Diverse_Enzym_Activities"/>
</dbReference>
<dbReference type="Gene3D" id="3.40.710.10">
    <property type="entry name" value="DD-peptidase/beta-lactamase superfamily"/>
    <property type="match status" value="1"/>
</dbReference>
<dbReference type="EMBL" id="CP158357">
    <property type="protein sequence ID" value="XBX77238.1"/>
    <property type="molecule type" value="Genomic_DNA"/>
</dbReference>
<keyword evidence="1 4" id="KW-0378">Hydrolase</keyword>
<evidence type="ECO:0000313" key="4">
    <source>
        <dbReference type="EMBL" id="XBX77238.1"/>
    </source>
</evidence>
<organism evidence="4">
    <name type="scientific">Microbacterium sp. A8/3-1</name>
    <dbReference type="NCBI Taxonomy" id="3160749"/>
    <lineage>
        <taxon>Bacteria</taxon>
        <taxon>Bacillati</taxon>
        <taxon>Actinomycetota</taxon>
        <taxon>Actinomycetes</taxon>
        <taxon>Micrococcales</taxon>
        <taxon>Microbacteriaceae</taxon>
        <taxon>Microbacterium</taxon>
    </lineage>
</organism>
<dbReference type="InterPro" id="IPR012338">
    <property type="entry name" value="Beta-lactam/transpept-like"/>
</dbReference>
<dbReference type="PANTHER" id="PTHR43283:SF11">
    <property type="entry name" value="BETA-LACTAMASE-RELATED DOMAIN-CONTAINING PROTEIN"/>
    <property type="match status" value="1"/>
</dbReference>
<dbReference type="RefSeq" id="WP_350350750.1">
    <property type="nucleotide sequence ID" value="NZ_CP158357.1"/>
</dbReference>
<accession>A0AAU7VUH1</accession>
<dbReference type="EC" id="3.1.1.103" evidence="4"/>
<dbReference type="Pfam" id="PF00144">
    <property type="entry name" value="Beta-lactamase"/>
    <property type="match status" value="1"/>
</dbReference>
<sequence length="327" mass="33792">MVNGAPGSAWASLRSNPGSEGDELTLLGTAADDDPTPLRPEHLFDLASLTKIFTTVAALRQVEAGMLGLDAPVSGVLAVGRGEGSDRITLRHLLTHTSGLPAEGGGWRTGLTGDQLRATVIASGLRAEPGAVHLYSDVGFISVGELLERVSARPLAELVAEAAVLMGADSLTLNPPVALAVATEMQPHRGLVRGEVHDELAHALGRPAGHAGLFGTVHDVAALARLICDEGFGPGGRVLSADSVRLMTTPVATAETGYGQAVGLRVRDDAWMGATDAVGHTGFTGTAFAVHRVSGAFGVLLTNRVHPSRVDVDVNPARRAFFGELGH</sequence>
<feature type="domain" description="Beta-lactamase-related" evidence="3">
    <location>
        <begin position="28"/>
        <end position="318"/>
    </location>
</feature>
<dbReference type="AlphaFoldDB" id="A0AAU7VUH1"/>
<evidence type="ECO:0000256" key="1">
    <source>
        <dbReference type="ARBA" id="ARBA00022801"/>
    </source>
</evidence>
<dbReference type="InterPro" id="IPR001466">
    <property type="entry name" value="Beta-lactam-related"/>
</dbReference>
<proteinExistence type="predicted"/>
<dbReference type="GO" id="GO:0016787">
    <property type="term" value="F:hydrolase activity"/>
    <property type="evidence" value="ECO:0007669"/>
    <property type="project" value="UniProtKB-KW"/>
</dbReference>
<gene>
    <name evidence="4" type="ORF">ABS642_15135</name>
</gene>
<dbReference type="SUPFAM" id="SSF56601">
    <property type="entry name" value="beta-lactamase/transpeptidase-like"/>
    <property type="match status" value="1"/>
</dbReference>
<feature type="region of interest" description="Disordered" evidence="2">
    <location>
        <begin position="1"/>
        <end position="33"/>
    </location>
</feature>
<dbReference type="PANTHER" id="PTHR43283">
    <property type="entry name" value="BETA-LACTAMASE-RELATED"/>
    <property type="match status" value="1"/>
</dbReference>
<protein>
    <submittedName>
        <fullName evidence="4">Serine hydrolase domain-containing protein</fullName>
        <ecNumber evidence="4">3.1.1.103</ecNumber>
    </submittedName>
</protein>
<evidence type="ECO:0000256" key="2">
    <source>
        <dbReference type="SAM" id="MobiDB-lite"/>
    </source>
</evidence>